<reference evidence="1 2" key="1">
    <citation type="submission" date="2019-02" db="EMBL/GenBank/DDBJ databases">
        <title>Genome sequence of the sea-ice species Brumimicrobium glaciale.</title>
        <authorList>
            <person name="Bowman J.P."/>
        </authorList>
    </citation>
    <scope>NUCLEOTIDE SEQUENCE [LARGE SCALE GENOMIC DNA]</scope>
    <source>
        <strain evidence="1 2">IC156</strain>
    </source>
</reference>
<protein>
    <submittedName>
        <fullName evidence="1">Uncharacterized protein</fullName>
    </submittedName>
</protein>
<dbReference type="AlphaFoldDB" id="A0A4Q4KE41"/>
<gene>
    <name evidence="1" type="ORF">ERX46_16750</name>
</gene>
<dbReference type="EMBL" id="SETE01000009">
    <property type="protein sequence ID" value="RYM31331.1"/>
    <property type="molecule type" value="Genomic_DNA"/>
</dbReference>
<accession>A0A4Q4KE41</accession>
<dbReference type="RefSeq" id="WP_130095017.1">
    <property type="nucleotide sequence ID" value="NZ_SETE01000009.1"/>
</dbReference>
<name>A0A4Q4KE41_9FLAO</name>
<evidence type="ECO:0000313" key="2">
    <source>
        <dbReference type="Proteomes" id="UP000293952"/>
    </source>
</evidence>
<evidence type="ECO:0000313" key="1">
    <source>
        <dbReference type="EMBL" id="RYM31331.1"/>
    </source>
</evidence>
<proteinExistence type="predicted"/>
<organism evidence="1 2">
    <name type="scientific">Brumimicrobium glaciale</name>
    <dbReference type="NCBI Taxonomy" id="200475"/>
    <lineage>
        <taxon>Bacteria</taxon>
        <taxon>Pseudomonadati</taxon>
        <taxon>Bacteroidota</taxon>
        <taxon>Flavobacteriia</taxon>
        <taxon>Flavobacteriales</taxon>
        <taxon>Crocinitomicaceae</taxon>
        <taxon>Brumimicrobium</taxon>
    </lineage>
</organism>
<comment type="caution">
    <text evidence="1">The sequence shown here is derived from an EMBL/GenBank/DDBJ whole genome shotgun (WGS) entry which is preliminary data.</text>
</comment>
<sequence>MEWTIIPFNSDYYSFYMPEKWKLKEKGHIEKFSNFEIFEQIIAYTLVVEYAGTYDEKYIKWVKRNPVKFRYTRRFGLFDLSNQKRINPNYHDLYPVLFNREIYFWCVKYKKHDNIEDPEAFIGYIDVMNSDLKKVKRLHFDQLPQEINNHFFFYESLKSDESKLLYLLDFKGKTSAFNARGEIIIPKSDSIISLENGTYKVWEGEEVKVVNFNGEVVE</sequence>
<dbReference type="Proteomes" id="UP000293952">
    <property type="component" value="Unassembled WGS sequence"/>
</dbReference>
<keyword evidence="2" id="KW-1185">Reference proteome</keyword>